<dbReference type="PROSITE" id="PS51128">
    <property type="entry name" value="ZF_DKSA_2"/>
    <property type="match status" value="1"/>
</dbReference>
<comment type="caution">
    <text evidence="2">The sequence shown here is derived from an EMBL/GenBank/DDBJ whole genome shotgun (WGS) entry which is preliminary data.</text>
</comment>
<organism evidence="2 3">
    <name type="scientific">Priestia iocasae</name>
    <dbReference type="NCBI Taxonomy" id="2291674"/>
    <lineage>
        <taxon>Bacteria</taxon>
        <taxon>Bacillati</taxon>
        <taxon>Bacillota</taxon>
        <taxon>Bacilli</taxon>
        <taxon>Bacillales</taxon>
        <taxon>Bacillaceae</taxon>
        <taxon>Priestia</taxon>
    </lineage>
</organism>
<dbReference type="EMBL" id="JAFBFC010000001">
    <property type="protein sequence ID" value="MBM7701792.1"/>
    <property type="molecule type" value="Genomic_DNA"/>
</dbReference>
<reference evidence="2 3" key="1">
    <citation type="submission" date="2021-01" db="EMBL/GenBank/DDBJ databases">
        <title>Genomic Encyclopedia of Type Strains, Phase IV (KMG-IV): sequencing the most valuable type-strain genomes for metagenomic binning, comparative biology and taxonomic classification.</title>
        <authorList>
            <person name="Goeker M."/>
        </authorList>
    </citation>
    <scope>NUCLEOTIDE SEQUENCE [LARGE SCALE GENOMIC DNA]</scope>
    <source>
        <strain evidence="2 3">DSM 104297</strain>
    </source>
</reference>
<sequence length="96" mass="11535">MYDYYLPIEQELVIVKEELENRLMRYNPDSLMIQTDKERYLMETIKADLRDVERALTKLEFGVFGIDELTGERMPIEKLKVIPTARTEEDLFVLRY</sequence>
<dbReference type="Proteomes" id="UP000809829">
    <property type="component" value="Unassembled WGS sequence"/>
</dbReference>
<comment type="caution">
    <text evidence="1">Lacks conserved residue(s) required for the propagation of feature annotation.</text>
</comment>
<protein>
    <submittedName>
        <fullName evidence="2">RNA polymerase-binding transcription factor DksA</fullName>
    </submittedName>
</protein>
<keyword evidence="3" id="KW-1185">Reference proteome</keyword>
<accession>A0ABS2QQR4</accession>
<name>A0ABS2QQR4_9BACI</name>
<evidence type="ECO:0000313" key="2">
    <source>
        <dbReference type="EMBL" id="MBM7701792.1"/>
    </source>
</evidence>
<proteinExistence type="predicted"/>
<dbReference type="Gene3D" id="1.20.120.910">
    <property type="entry name" value="DksA, coiled-coil domain"/>
    <property type="match status" value="1"/>
</dbReference>
<evidence type="ECO:0000313" key="3">
    <source>
        <dbReference type="Proteomes" id="UP000809829"/>
    </source>
</evidence>
<gene>
    <name evidence="2" type="ORF">JOC83_000618</name>
</gene>
<dbReference type="RefSeq" id="WP_205183568.1">
    <property type="nucleotide sequence ID" value="NZ_JAFBFC010000001.1"/>
</dbReference>
<evidence type="ECO:0000256" key="1">
    <source>
        <dbReference type="PROSITE-ProRule" id="PRU00510"/>
    </source>
</evidence>